<dbReference type="InterPro" id="IPR016163">
    <property type="entry name" value="Ald_DH_C"/>
</dbReference>
<dbReference type="Gene3D" id="3.40.605.10">
    <property type="entry name" value="Aldehyde Dehydrogenase, Chain A, domain 1"/>
    <property type="match status" value="1"/>
</dbReference>
<feature type="domain" description="Aldehyde dehydrogenase" evidence="2">
    <location>
        <begin position="177"/>
        <end position="363"/>
    </location>
</feature>
<dbReference type="InterPro" id="IPR015590">
    <property type="entry name" value="Aldehyde_DH_dom"/>
</dbReference>
<dbReference type="Gene3D" id="3.40.309.10">
    <property type="entry name" value="Aldehyde Dehydrogenase, Chain A, domain 2"/>
    <property type="match status" value="1"/>
</dbReference>
<name>A0A6J6WEQ6_9ZZZZ</name>
<reference evidence="3" key="1">
    <citation type="submission" date="2020-05" db="EMBL/GenBank/DDBJ databases">
        <authorList>
            <person name="Chiriac C."/>
            <person name="Salcher M."/>
            <person name="Ghai R."/>
            <person name="Kavagutti S V."/>
        </authorList>
    </citation>
    <scope>NUCLEOTIDE SEQUENCE</scope>
</reference>
<dbReference type="SUPFAM" id="SSF53720">
    <property type="entry name" value="ALDH-like"/>
    <property type="match status" value="1"/>
</dbReference>
<proteinExistence type="predicted"/>
<dbReference type="GO" id="GO:0016620">
    <property type="term" value="F:oxidoreductase activity, acting on the aldehyde or oxo group of donors, NAD or NADP as acceptor"/>
    <property type="evidence" value="ECO:0007669"/>
    <property type="project" value="InterPro"/>
</dbReference>
<evidence type="ECO:0000259" key="2">
    <source>
        <dbReference type="Pfam" id="PF00171"/>
    </source>
</evidence>
<evidence type="ECO:0000313" key="3">
    <source>
        <dbReference type="EMBL" id="CAB4781945.1"/>
    </source>
</evidence>
<feature type="region of interest" description="Disordered" evidence="1">
    <location>
        <begin position="1"/>
        <end position="20"/>
    </location>
</feature>
<gene>
    <name evidence="3" type="ORF">UFOPK2958_00601</name>
</gene>
<organism evidence="3">
    <name type="scientific">freshwater metagenome</name>
    <dbReference type="NCBI Taxonomy" id="449393"/>
    <lineage>
        <taxon>unclassified sequences</taxon>
        <taxon>metagenomes</taxon>
        <taxon>ecological metagenomes</taxon>
    </lineage>
</organism>
<sequence>MLQAQRGAAAPTSGNQDHGSIETAVLDRAVADVAEKALVWAATTPRERAALLTQIVADTYAVAEEWAAAGCEAKGYAPDSVEAGEELFSGVGTFMRMANAFHQSMLDIVETGRPQYPGPVRHKPGNRIAVQVLPGSGFDKLLYSGITGEVWMEPGITEPQVQETQAEIYKDPAKHAGVSLVLGAGNVASLGPRDVLTKLFAEGKVVVLKANPVNEYLVPYWEKAMASLIEKGFLRIVSGGAATGAYLTNHAQVEDIHVTGSDKTHDAIVFGVGEEGARRKAANEPLVTKPVSCELGNVSPVVIVPGEWSEKDIAYQAAHVATMISNNAGFNCLTPRVIVTHKGWPQREEFLSALEATLAALPTRRAYYPGAKDRHAAFLAGHPEAHQLGNPEGDQLPWTIVRDVNPDNAGDMAFNVEAFCALTSETALEASDAADFVRRAVTFCNDVVWGTLSATVIAHPSSLKDPVVGAAVEQAVADLRYGSIGLNLWHAMSFAFSTTVWGAYPGHVITDIQSGTGFVGNAFLFANPQKSVVRGPFRSNPAPAWFATNKNGAAVMRKLLAFEAAPSWRKIPGLMAAALKK</sequence>
<accession>A0A6J6WEQ6</accession>
<dbReference type="InterPro" id="IPR016162">
    <property type="entry name" value="Ald_DH_N"/>
</dbReference>
<dbReference type="InterPro" id="IPR016161">
    <property type="entry name" value="Ald_DH/histidinol_DH"/>
</dbReference>
<dbReference type="Pfam" id="PF00171">
    <property type="entry name" value="Aldedh"/>
    <property type="match status" value="1"/>
</dbReference>
<protein>
    <submittedName>
        <fullName evidence="3">Unannotated protein</fullName>
    </submittedName>
</protein>
<evidence type="ECO:0000256" key="1">
    <source>
        <dbReference type="SAM" id="MobiDB-lite"/>
    </source>
</evidence>
<dbReference type="EMBL" id="CAFAAB010000053">
    <property type="protein sequence ID" value="CAB4781945.1"/>
    <property type="molecule type" value="Genomic_DNA"/>
</dbReference>
<dbReference type="AlphaFoldDB" id="A0A6J6WEQ6"/>